<comment type="subcellular location">
    <subcellularLocation>
        <location evidence="1">Fimbrium</location>
    </subcellularLocation>
</comment>
<accession>A0ABT2E5H6</accession>
<dbReference type="InterPro" id="IPR050263">
    <property type="entry name" value="Bact_Fimbrial_Adh_Pro"/>
</dbReference>
<dbReference type="InterPro" id="IPR000259">
    <property type="entry name" value="Adhesion_dom_fimbrial"/>
</dbReference>
<evidence type="ECO:0000256" key="5">
    <source>
        <dbReference type="SAM" id="SignalP"/>
    </source>
</evidence>
<dbReference type="PANTHER" id="PTHR33420:SF3">
    <property type="entry name" value="FIMBRIAL SUBUNIT ELFA"/>
    <property type="match status" value="1"/>
</dbReference>
<evidence type="ECO:0000313" key="7">
    <source>
        <dbReference type="EMBL" id="MCS2163133.1"/>
    </source>
</evidence>
<name>A0ABT2E5H6_9ENTR</name>
<evidence type="ECO:0000313" key="8">
    <source>
        <dbReference type="Proteomes" id="UP001205357"/>
    </source>
</evidence>
<proteinExistence type="inferred from homology"/>
<keyword evidence="4" id="KW-0281">Fimbrium</keyword>
<dbReference type="Gene3D" id="2.60.40.1090">
    <property type="entry name" value="Fimbrial-type adhesion domain"/>
    <property type="match status" value="1"/>
</dbReference>
<dbReference type="PANTHER" id="PTHR33420">
    <property type="entry name" value="FIMBRIAL SUBUNIT ELFA-RELATED"/>
    <property type="match status" value="1"/>
</dbReference>
<keyword evidence="8" id="KW-1185">Reference proteome</keyword>
<sequence>MKRLIALSMLSGAFIAAPATFAATGEGQVNFTGEILDSACEVVDSLASPLSVDLGKVSKTVFTGVGSTTSPTSFKLTLKNCPASVSTASITFSGTANPDNAEVLALTAGADIASGVGIQLLDESSQPFPLYQPSVDHPLQSSVDNELEFGARYIATSDTVTAGQADSVANFTVVYN</sequence>
<comment type="similarity">
    <text evidence="2">Belongs to the fimbrial protein family.</text>
</comment>
<evidence type="ECO:0000256" key="2">
    <source>
        <dbReference type="ARBA" id="ARBA00006671"/>
    </source>
</evidence>
<dbReference type="EMBL" id="JALIGE010000076">
    <property type="protein sequence ID" value="MCS2163133.1"/>
    <property type="molecule type" value="Genomic_DNA"/>
</dbReference>
<dbReference type="Pfam" id="PF00419">
    <property type="entry name" value="Fimbrial"/>
    <property type="match status" value="1"/>
</dbReference>
<comment type="caution">
    <text evidence="7">The sequence shown here is derived from an EMBL/GenBank/DDBJ whole genome shotgun (WGS) entry which is preliminary data.</text>
</comment>
<protein>
    <submittedName>
        <fullName evidence="7">Fimbrial protein</fullName>
    </submittedName>
</protein>
<evidence type="ECO:0000259" key="6">
    <source>
        <dbReference type="Pfam" id="PF00419"/>
    </source>
</evidence>
<dbReference type="InterPro" id="IPR036937">
    <property type="entry name" value="Adhesion_dom_fimbrial_sf"/>
</dbReference>
<feature type="signal peptide" evidence="5">
    <location>
        <begin position="1"/>
        <end position="22"/>
    </location>
</feature>
<dbReference type="RefSeq" id="WP_258989677.1">
    <property type="nucleotide sequence ID" value="NZ_JALIGE010000076.1"/>
</dbReference>
<feature type="domain" description="Fimbrial-type adhesion" evidence="6">
    <location>
        <begin position="30"/>
        <end position="175"/>
    </location>
</feature>
<keyword evidence="3 5" id="KW-0732">Signal</keyword>
<evidence type="ECO:0000256" key="3">
    <source>
        <dbReference type="ARBA" id="ARBA00022729"/>
    </source>
</evidence>
<evidence type="ECO:0000256" key="4">
    <source>
        <dbReference type="ARBA" id="ARBA00023263"/>
    </source>
</evidence>
<feature type="chain" id="PRO_5047529697" evidence="5">
    <location>
        <begin position="23"/>
        <end position="176"/>
    </location>
</feature>
<dbReference type="InterPro" id="IPR008966">
    <property type="entry name" value="Adhesion_dom_sf"/>
</dbReference>
<reference evidence="7 8" key="1">
    <citation type="submission" date="2022-04" db="EMBL/GenBank/DDBJ databases">
        <title>Proposal of a three novel species of Scandinavium, Scandinavium hiltneri, Scandinavium manionii, Scandinavium tedordense.</title>
        <authorList>
            <person name="Maddock D.W."/>
            <person name="Brady C.L."/>
            <person name="Denman S."/>
            <person name="Arnold D."/>
        </authorList>
    </citation>
    <scope>NUCLEOTIDE SEQUENCE [LARGE SCALE GENOMIC DNA]</scope>
    <source>
        <strain evidence="7 8">H11S7</strain>
    </source>
</reference>
<dbReference type="SUPFAM" id="SSF49401">
    <property type="entry name" value="Bacterial adhesins"/>
    <property type="match status" value="1"/>
</dbReference>
<organism evidence="7 8">
    <name type="scientific">Scandinavium hiltneri</name>
    <dbReference type="NCBI Taxonomy" id="2926519"/>
    <lineage>
        <taxon>Bacteria</taxon>
        <taxon>Pseudomonadati</taxon>
        <taxon>Pseudomonadota</taxon>
        <taxon>Gammaproteobacteria</taxon>
        <taxon>Enterobacterales</taxon>
        <taxon>Enterobacteriaceae</taxon>
        <taxon>Scandinavium</taxon>
    </lineage>
</organism>
<gene>
    <name evidence="7" type="ORF">MUU47_18805</name>
</gene>
<evidence type="ECO:0000256" key="1">
    <source>
        <dbReference type="ARBA" id="ARBA00004561"/>
    </source>
</evidence>
<dbReference type="Proteomes" id="UP001205357">
    <property type="component" value="Unassembled WGS sequence"/>
</dbReference>